<reference evidence="11" key="1">
    <citation type="submission" date="2025-08" db="UniProtKB">
        <authorList>
            <consortium name="Ensembl"/>
        </authorList>
    </citation>
    <scope>IDENTIFICATION</scope>
</reference>
<keyword evidence="8" id="KW-1015">Disulfide bond</keyword>
<evidence type="ECO:0000256" key="1">
    <source>
        <dbReference type="ARBA" id="ARBA00004613"/>
    </source>
</evidence>
<dbReference type="SUPFAM" id="SSF47266">
    <property type="entry name" value="4-helical cytokines"/>
    <property type="match status" value="1"/>
</dbReference>
<evidence type="ECO:0000256" key="8">
    <source>
        <dbReference type="ARBA" id="ARBA00023157"/>
    </source>
</evidence>
<proteinExistence type="inferred from homology"/>
<dbReference type="Proteomes" id="UP000694414">
    <property type="component" value="Unplaced"/>
</dbReference>
<name>A0A8C9AUS2_PROSS</name>
<protein>
    <recommendedName>
        <fullName evidence="3">Interleukin-6</fullName>
    </recommendedName>
</protein>
<evidence type="ECO:0000256" key="9">
    <source>
        <dbReference type="ARBA" id="ARBA00023441"/>
    </source>
</evidence>
<evidence type="ECO:0000256" key="10">
    <source>
        <dbReference type="ARBA" id="ARBA00023468"/>
    </source>
</evidence>
<dbReference type="GO" id="GO:0006955">
    <property type="term" value="P:immune response"/>
    <property type="evidence" value="ECO:0007669"/>
    <property type="project" value="InterPro"/>
</dbReference>
<evidence type="ECO:0000256" key="6">
    <source>
        <dbReference type="ARBA" id="ARBA00022525"/>
    </source>
</evidence>
<evidence type="ECO:0000313" key="11">
    <source>
        <dbReference type="Ensembl" id="ENSPSMP00000034545.1"/>
    </source>
</evidence>
<keyword evidence="6" id="KW-0964">Secreted</keyword>
<dbReference type="PRINTS" id="PR00434">
    <property type="entry name" value="INTERLEUKIN6"/>
</dbReference>
<reference evidence="11" key="2">
    <citation type="submission" date="2025-09" db="UniProtKB">
        <authorList>
            <consortium name="Ensembl"/>
        </authorList>
    </citation>
    <scope>IDENTIFICATION</scope>
</reference>
<evidence type="ECO:0000256" key="4">
    <source>
        <dbReference type="ARBA" id="ARBA00022486"/>
    </source>
</evidence>
<dbReference type="GO" id="GO:0005125">
    <property type="term" value="F:cytokine activity"/>
    <property type="evidence" value="ECO:0007669"/>
    <property type="project" value="UniProtKB-KW"/>
</dbReference>
<dbReference type="GeneTree" id="ENSGT00390000000878"/>
<comment type="subcellular location">
    <subcellularLocation>
        <location evidence="1">Secreted</location>
    </subcellularLocation>
</comment>
<dbReference type="Gene3D" id="1.20.1250.10">
    <property type="match status" value="1"/>
</dbReference>
<dbReference type="GO" id="GO:0051240">
    <property type="term" value="P:positive regulation of multicellular organismal process"/>
    <property type="evidence" value="ECO:0007669"/>
    <property type="project" value="UniProtKB-ARBA"/>
</dbReference>
<dbReference type="Ensembl" id="ENSPSMT00000039825.1">
    <property type="protein sequence ID" value="ENSPSMP00000034545.1"/>
    <property type="gene ID" value="ENSPSMG00000023799.1"/>
</dbReference>
<evidence type="ECO:0000256" key="2">
    <source>
        <dbReference type="ARBA" id="ARBA00007432"/>
    </source>
</evidence>
<dbReference type="InterPro" id="IPR009079">
    <property type="entry name" value="4_helix_cytokine-like_core"/>
</dbReference>
<dbReference type="GO" id="GO:0005896">
    <property type="term" value="C:interleukin-6 receptor complex"/>
    <property type="evidence" value="ECO:0007669"/>
    <property type="project" value="TreeGrafter"/>
</dbReference>
<dbReference type="InterPro" id="IPR030473">
    <property type="entry name" value="IL6/GCSF/MGF_CS"/>
</dbReference>
<dbReference type="PROSITE" id="PS00254">
    <property type="entry name" value="INTERLEUKIN_6"/>
    <property type="match status" value="1"/>
</dbReference>
<dbReference type="PANTHER" id="PTHR48494">
    <property type="entry name" value="INTERLEUKIN-6"/>
    <property type="match status" value="1"/>
</dbReference>
<dbReference type="GO" id="GO:0006953">
    <property type="term" value="P:acute-phase response"/>
    <property type="evidence" value="ECO:0007669"/>
    <property type="project" value="UniProtKB-KW"/>
</dbReference>
<keyword evidence="7" id="KW-0339">Growth factor</keyword>
<accession>A0A8C9AUS2</accession>
<dbReference type="GO" id="GO:0046427">
    <property type="term" value="P:positive regulation of receptor signaling pathway via JAK-STAT"/>
    <property type="evidence" value="ECO:0007669"/>
    <property type="project" value="TreeGrafter"/>
</dbReference>
<dbReference type="PRINTS" id="PR00433">
    <property type="entry name" value="IL6GCSFMGF"/>
</dbReference>
<dbReference type="GO" id="GO:0005615">
    <property type="term" value="C:extracellular space"/>
    <property type="evidence" value="ECO:0007669"/>
    <property type="project" value="UniProtKB-KW"/>
</dbReference>
<evidence type="ECO:0000256" key="3">
    <source>
        <dbReference type="ARBA" id="ARBA00019464"/>
    </source>
</evidence>
<organism evidence="11 12">
    <name type="scientific">Prolemur simus</name>
    <name type="common">Greater bamboo lemur</name>
    <name type="synonym">Hapalemur simus</name>
    <dbReference type="NCBI Taxonomy" id="1328070"/>
    <lineage>
        <taxon>Eukaryota</taxon>
        <taxon>Metazoa</taxon>
        <taxon>Chordata</taxon>
        <taxon>Craniata</taxon>
        <taxon>Vertebrata</taxon>
        <taxon>Euteleostomi</taxon>
        <taxon>Mammalia</taxon>
        <taxon>Eutheria</taxon>
        <taxon>Euarchontoglires</taxon>
        <taxon>Primates</taxon>
        <taxon>Strepsirrhini</taxon>
        <taxon>Lemuriformes</taxon>
        <taxon>Lemuridae</taxon>
        <taxon>Prolemur</taxon>
    </lineage>
</organism>
<keyword evidence="12" id="KW-1185">Reference proteome</keyword>
<dbReference type="Pfam" id="PF00489">
    <property type="entry name" value="IL6"/>
    <property type="match status" value="1"/>
</dbReference>
<comment type="similarity">
    <text evidence="2">Belongs to the IL-6 superfamily.</text>
</comment>
<dbReference type="GO" id="GO:0008083">
    <property type="term" value="F:growth factor activity"/>
    <property type="evidence" value="ECO:0007669"/>
    <property type="project" value="UniProtKB-KW"/>
</dbReference>
<evidence type="ECO:0000256" key="5">
    <source>
        <dbReference type="ARBA" id="ARBA00022514"/>
    </source>
</evidence>
<sequence>KCGDIKEALAGNHLKLPQMTDKDGCFQAGFSQDVCLQNIAGGLAGYHTYLEYIEDKFEDETNDAKTLEMGIKYLIEILKQKVKNAEAVTTPSPTANAKLVEELQSQDEWVQHTAISIILRSLQEFLQFSLRAIRMN</sequence>
<dbReference type="InterPro" id="IPR030474">
    <property type="entry name" value="IL-6/GCSF/MGF"/>
</dbReference>
<dbReference type="GO" id="GO:0030154">
    <property type="term" value="P:cell differentiation"/>
    <property type="evidence" value="ECO:0007669"/>
    <property type="project" value="InterPro"/>
</dbReference>
<dbReference type="SMART" id="SM00126">
    <property type="entry name" value="IL6"/>
    <property type="match status" value="1"/>
</dbReference>
<dbReference type="GO" id="GO:0005138">
    <property type="term" value="F:interleukin-6 receptor binding"/>
    <property type="evidence" value="ECO:0007669"/>
    <property type="project" value="InterPro"/>
</dbReference>
<dbReference type="AlphaFoldDB" id="A0A8C9AUS2"/>
<evidence type="ECO:0000256" key="7">
    <source>
        <dbReference type="ARBA" id="ARBA00023030"/>
    </source>
</evidence>
<comment type="function">
    <text evidence="9">Cytokine with a wide variety of biological functions in immunity, tissue regeneration, and metabolism. Binds to IL6R, then the complex associates to the signaling subunit IL6ST/gp130 to trigger the intracellular IL6-signaling pathway. The interaction with the membrane-bound IL6R and IL6ST stimulates 'classic signaling', whereas the binding of IL6 and soluble IL6R to IL6ST stimulates 'trans-signaling'. Alternatively, 'cluster signaling' occurs when membrane-bound IL6:IL6R complexes on transmitter cells activate IL6ST receptors on neighboring receiver cells.</text>
</comment>
<evidence type="ECO:0000313" key="12">
    <source>
        <dbReference type="Proteomes" id="UP000694414"/>
    </source>
</evidence>
<dbReference type="InterPro" id="IPR003574">
    <property type="entry name" value="IL-6-like"/>
</dbReference>
<dbReference type="PANTHER" id="PTHR48494:SF1">
    <property type="entry name" value="INTERLEUKIN-6"/>
    <property type="match status" value="1"/>
</dbReference>
<keyword evidence="4" id="KW-0011">Acute phase</keyword>
<comment type="subunit">
    <text evidence="10">Component of a hexamer of two molecules each of IL6, IL6R and IL6ST; first binds to IL6R to associate with the signaling subunit IL6ST. Interacts with IL6R (via the N-terminal ectodomain); this interaction may be affected by IL6R-binding with SORL1, hence decreasing IL6 cis signaling. Interacts with SORL1 (via the N-terminal ectodomain); this interaction leads to IL6 internalization and lysosomal degradation. May form a trimeric complex with the soluble SORL1 ectodomain and soluble IL6R receptor; this interaction might stabilize circulating IL6, hence promoting IL6 trans signaling.</text>
</comment>
<keyword evidence="5" id="KW-0202">Cytokine</keyword>